<dbReference type="PANTHER" id="PTHR47691">
    <property type="entry name" value="REGULATOR-RELATED"/>
    <property type="match status" value="1"/>
</dbReference>
<dbReference type="InterPro" id="IPR002182">
    <property type="entry name" value="NB-ARC"/>
</dbReference>
<gene>
    <name evidence="3" type="ORF">F7O44_28510</name>
</gene>
<dbReference type="InterPro" id="IPR011990">
    <property type="entry name" value="TPR-like_helical_dom_sf"/>
</dbReference>
<dbReference type="PRINTS" id="PR00364">
    <property type="entry name" value="DISEASERSIST"/>
</dbReference>
<protein>
    <recommendedName>
        <fullName evidence="2">Bacterial transcriptional activator domain-containing protein</fullName>
    </recommendedName>
</protein>
<organism evidence="3 4">
    <name type="scientific">Phytoactinopolyspora mesophila</name>
    <dbReference type="NCBI Taxonomy" id="2650750"/>
    <lineage>
        <taxon>Bacteria</taxon>
        <taxon>Bacillati</taxon>
        <taxon>Actinomycetota</taxon>
        <taxon>Actinomycetes</taxon>
        <taxon>Jiangellales</taxon>
        <taxon>Jiangellaceae</taxon>
        <taxon>Phytoactinopolyspora</taxon>
    </lineage>
</organism>
<dbReference type="Gene3D" id="3.40.50.300">
    <property type="entry name" value="P-loop containing nucleotide triphosphate hydrolases"/>
    <property type="match status" value="1"/>
</dbReference>
<evidence type="ECO:0000259" key="2">
    <source>
        <dbReference type="SMART" id="SM01043"/>
    </source>
</evidence>
<feature type="domain" description="Bacterial transcriptional activator" evidence="2">
    <location>
        <begin position="179"/>
        <end position="318"/>
    </location>
</feature>
<dbReference type="EMBL" id="WLZY01000016">
    <property type="protein sequence ID" value="NDL61019.1"/>
    <property type="molecule type" value="Genomic_DNA"/>
</dbReference>
<dbReference type="GO" id="GO:0006355">
    <property type="term" value="P:regulation of DNA-templated transcription"/>
    <property type="evidence" value="ECO:0007669"/>
    <property type="project" value="InterPro"/>
</dbReference>
<sequence length="1235" mass="132775">MQPGPDPTPAMTTRSTPPAPVIAAGTVHSTPAPRIGDPIGHDRVVFQRRPPETYDAERTSLHRWADLGLRSEHRCLRCAGGWKRVAMGKLRVEVLGRPSVSHGGVPVDLNAKATALLGYLAVTGKRHSRRELAGLLWGELPDHRARANLRMLLLGLRRTLRAHIDVSARDVGPGADWQVDLDELSNLLTAGDRFSVARLRTLVRADLMDGLDVPGAPGFETWLAGERRRIRDATIEGLGASARAMAGCDPEQALSIARDLLALDPLDEAVHRLTMELLAATGRRAAALAQFETCRLVLADELGVDPSAETVLVRDRLLREDRTSAAGYRDARPAADDADADTRRPDPDVRFAPRPFPAPAGPLVGRESETARVKALLLDEACRLLTLVGPGGVGKTRLAIGAVPDIAHAFDAVAFVSLAALPSNASPSVVAGEVAQKLGLPPWKDSPLDALRRVVARRKILLVLDNVEHLDLAELLTALLDGSPGLTVLATSRQRIGLGTEWLFDVAGLAYPDSVKDGLEDAPAAVLLAGCARQVRPGFSIADDPESVLQICQLVGGLPLALELAAQWTRSLATREVAQLIGSDLDALATNHGIVADRQRSMRSVLEATWRLLDRSQHRMLARLSVFRGGFSVDAARVVAGASPADLAGLVDRSVVRPGISSRFDLHELLRQFAASKLDEDPGNAEDARSRHAQYFASRAAAHAGEPTEQWPHTGQDGTEQALEPDLANIRAATRWLAAHGGEDELAACVHVLWHLDQRSGRFAEALGMLDAALSRPDISAARAATWHRWAGTAAFQLGRVERTIAETEAAFAALGQPLPRHRPALRLAIARECLRQVMHRLVPARPLPPGARGKEEAIIEMLSVLGNTMYNLQQPLPVAFYTLRSANAADRCHDPGAASAAYAELGHGLAMLGWHGLGRRYGELADALVARARNSDLALLGLETRALSHVANAAWADLDALVARATISAHKQAEHRLAIWHALAGVAALYQGRFADALASFGHALGGAQAFGDQFATNWCVNGLTDATLGLGGDLCGVAALQAEAVERSRDLAPPEILKSAAVLAAVRLAQGQDQAALTLARAARSTVPDVRFYPAWAMEAYSHLAQVWLALWDIAAEPRPELVSGARLACRQLDRFARAHPVARPRALWASGWLACLGGRPRRAVKTWEQSLVVAERMAMPYDQARAHAALAENAADARADEHRDRADEIVAFLRARPVYLRLRPAGYTIAAD</sequence>
<dbReference type="AlphaFoldDB" id="A0A7K3MCG7"/>
<dbReference type="InterPro" id="IPR005158">
    <property type="entry name" value="BTAD"/>
</dbReference>
<dbReference type="InterPro" id="IPR027417">
    <property type="entry name" value="P-loop_NTPase"/>
</dbReference>
<dbReference type="SUPFAM" id="SSF46894">
    <property type="entry name" value="C-terminal effector domain of the bipartite response regulators"/>
    <property type="match status" value="1"/>
</dbReference>
<dbReference type="Pfam" id="PF00931">
    <property type="entry name" value="NB-ARC"/>
    <property type="match status" value="1"/>
</dbReference>
<dbReference type="Pfam" id="PF03704">
    <property type="entry name" value="BTAD"/>
    <property type="match status" value="1"/>
</dbReference>
<dbReference type="Gene3D" id="1.10.10.10">
    <property type="entry name" value="Winged helix-like DNA-binding domain superfamily/Winged helix DNA-binding domain"/>
    <property type="match status" value="1"/>
</dbReference>
<proteinExistence type="predicted"/>
<dbReference type="SMART" id="SM01043">
    <property type="entry name" value="BTAD"/>
    <property type="match status" value="1"/>
</dbReference>
<dbReference type="SUPFAM" id="SSF52540">
    <property type="entry name" value="P-loop containing nucleoside triphosphate hydrolases"/>
    <property type="match status" value="1"/>
</dbReference>
<dbReference type="PANTHER" id="PTHR47691:SF3">
    <property type="entry name" value="HTH-TYPE TRANSCRIPTIONAL REGULATOR RV0890C-RELATED"/>
    <property type="match status" value="1"/>
</dbReference>
<accession>A0A7K3MCG7</accession>
<dbReference type="SUPFAM" id="SSF48452">
    <property type="entry name" value="TPR-like"/>
    <property type="match status" value="1"/>
</dbReference>
<dbReference type="Gene3D" id="1.25.40.10">
    <property type="entry name" value="Tetratricopeptide repeat domain"/>
    <property type="match status" value="1"/>
</dbReference>
<feature type="region of interest" description="Disordered" evidence="1">
    <location>
        <begin position="699"/>
        <end position="720"/>
    </location>
</feature>
<dbReference type="GO" id="GO:0003677">
    <property type="term" value="F:DNA binding"/>
    <property type="evidence" value="ECO:0007669"/>
    <property type="project" value="InterPro"/>
</dbReference>
<name>A0A7K3MCG7_9ACTN</name>
<keyword evidence="4" id="KW-1185">Reference proteome</keyword>
<dbReference type="InterPro" id="IPR036388">
    <property type="entry name" value="WH-like_DNA-bd_sf"/>
</dbReference>
<dbReference type="Proteomes" id="UP000460435">
    <property type="component" value="Unassembled WGS sequence"/>
</dbReference>
<evidence type="ECO:0000313" key="4">
    <source>
        <dbReference type="Proteomes" id="UP000460435"/>
    </source>
</evidence>
<feature type="compositionally biased region" description="Basic and acidic residues" evidence="1">
    <location>
        <begin position="328"/>
        <end position="351"/>
    </location>
</feature>
<feature type="region of interest" description="Disordered" evidence="1">
    <location>
        <begin position="328"/>
        <end position="364"/>
    </location>
</feature>
<evidence type="ECO:0000256" key="1">
    <source>
        <dbReference type="SAM" id="MobiDB-lite"/>
    </source>
</evidence>
<dbReference type="GO" id="GO:0043531">
    <property type="term" value="F:ADP binding"/>
    <property type="evidence" value="ECO:0007669"/>
    <property type="project" value="InterPro"/>
</dbReference>
<comment type="caution">
    <text evidence="3">The sequence shown here is derived from an EMBL/GenBank/DDBJ whole genome shotgun (WGS) entry which is preliminary data.</text>
</comment>
<reference evidence="3 4" key="1">
    <citation type="submission" date="2019-11" db="EMBL/GenBank/DDBJ databases">
        <authorList>
            <person name="Li X.-J."/>
            <person name="Feng X.-M."/>
        </authorList>
    </citation>
    <scope>NUCLEOTIDE SEQUENCE [LARGE SCALE GENOMIC DNA]</scope>
    <source>
        <strain evidence="3 4">XMNu-373</strain>
    </source>
</reference>
<dbReference type="InterPro" id="IPR016032">
    <property type="entry name" value="Sig_transdc_resp-reg_C-effctor"/>
</dbReference>
<evidence type="ECO:0000313" key="3">
    <source>
        <dbReference type="EMBL" id="NDL61019.1"/>
    </source>
</evidence>